<dbReference type="Gene3D" id="1.10.287.950">
    <property type="entry name" value="Methyl-accepting chemotaxis protein"/>
    <property type="match status" value="1"/>
</dbReference>
<dbReference type="eggNOG" id="COG0840">
    <property type="taxonomic scope" value="Bacteria"/>
</dbReference>
<feature type="coiled-coil region" evidence="6">
    <location>
        <begin position="815"/>
        <end position="853"/>
    </location>
</feature>
<dbReference type="GO" id="GO:0006935">
    <property type="term" value="P:chemotaxis"/>
    <property type="evidence" value="ECO:0007669"/>
    <property type="project" value="UniProtKB-KW"/>
</dbReference>
<evidence type="ECO:0000256" key="5">
    <source>
        <dbReference type="PROSITE-ProRule" id="PRU00284"/>
    </source>
</evidence>
<dbReference type="Pfam" id="PF18575">
    <property type="entry name" value="HAMP_N3"/>
    <property type="match status" value="3"/>
</dbReference>
<dbReference type="STRING" id="1249627.D779_2001"/>
<evidence type="ECO:0000256" key="3">
    <source>
        <dbReference type="ARBA" id="ARBA00023224"/>
    </source>
</evidence>
<evidence type="ECO:0000313" key="12">
    <source>
        <dbReference type="Proteomes" id="UP000019460"/>
    </source>
</evidence>
<dbReference type="GO" id="GO:0005886">
    <property type="term" value="C:plasma membrane"/>
    <property type="evidence" value="ECO:0007669"/>
    <property type="project" value="TreeGrafter"/>
</dbReference>
<keyword evidence="2" id="KW-0145">Chemotaxis</keyword>
<keyword evidence="8" id="KW-0472">Membrane</keyword>
<proteinExistence type="inferred from homology"/>
<dbReference type="InterPro" id="IPR024478">
    <property type="entry name" value="HlyB_4HB_MCP"/>
</dbReference>
<dbReference type="FunFam" id="1.10.287.950:FF:000001">
    <property type="entry name" value="Methyl-accepting chemotaxis sensory transducer"/>
    <property type="match status" value="1"/>
</dbReference>
<evidence type="ECO:0000256" key="6">
    <source>
        <dbReference type="SAM" id="Coils"/>
    </source>
</evidence>
<evidence type="ECO:0000313" key="11">
    <source>
        <dbReference type="EMBL" id="EXJ14946.1"/>
    </source>
</evidence>
<dbReference type="SUPFAM" id="SSF58104">
    <property type="entry name" value="Methyl-accepting chemotaxis protein (MCP) signaling domain"/>
    <property type="match status" value="1"/>
</dbReference>
<accession>W9VD89</accession>
<keyword evidence="12" id="KW-1185">Reference proteome</keyword>
<dbReference type="RefSeq" id="WP_043753901.1">
    <property type="nucleotide sequence ID" value="NZ_AONC01000034.1"/>
</dbReference>
<dbReference type="PANTHER" id="PTHR43531">
    <property type="entry name" value="PROTEIN ICFG"/>
    <property type="match status" value="1"/>
</dbReference>
<dbReference type="Pfam" id="PF18947">
    <property type="entry name" value="HAMP_2"/>
    <property type="match status" value="1"/>
</dbReference>
<dbReference type="Pfam" id="PF12729">
    <property type="entry name" value="4HB_MCP_1"/>
    <property type="match status" value="1"/>
</dbReference>
<organism evidence="11 12">
    <name type="scientific">Imhoffiella purpurea</name>
    <dbReference type="NCBI Taxonomy" id="1249627"/>
    <lineage>
        <taxon>Bacteria</taxon>
        <taxon>Pseudomonadati</taxon>
        <taxon>Pseudomonadota</taxon>
        <taxon>Gammaproteobacteria</taxon>
        <taxon>Chromatiales</taxon>
        <taxon>Chromatiaceae</taxon>
        <taxon>Imhoffiella</taxon>
    </lineage>
</organism>
<dbReference type="Proteomes" id="UP000019460">
    <property type="component" value="Unassembled WGS sequence"/>
</dbReference>
<dbReference type="AlphaFoldDB" id="W9VD89"/>
<comment type="subcellular location">
    <subcellularLocation>
        <location evidence="1">Membrane</location>
    </subcellularLocation>
</comment>
<dbReference type="Gene3D" id="1.20.120.1530">
    <property type="match status" value="4"/>
</dbReference>
<evidence type="ECO:0000256" key="7">
    <source>
        <dbReference type="SAM" id="MobiDB-lite"/>
    </source>
</evidence>
<dbReference type="EMBL" id="AONC01000034">
    <property type="protein sequence ID" value="EXJ14946.1"/>
    <property type="molecule type" value="Genomic_DNA"/>
</dbReference>
<dbReference type="CDD" id="cd11386">
    <property type="entry name" value="MCP_signal"/>
    <property type="match status" value="1"/>
</dbReference>
<dbReference type="SMART" id="SM00304">
    <property type="entry name" value="HAMP"/>
    <property type="match status" value="4"/>
</dbReference>
<dbReference type="InterPro" id="IPR004089">
    <property type="entry name" value="MCPsignal_dom"/>
</dbReference>
<comment type="similarity">
    <text evidence="4">Belongs to the methyl-accepting chemotaxis (MCP) protein family.</text>
</comment>
<feature type="domain" description="Methyl-accepting transducer" evidence="9">
    <location>
        <begin position="629"/>
        <end position="844"/>
    </location>
</feature>
<evidence type="ECO:0000256" key="2">
    <source>
        <dbReference type="ARBA" id="ARBA00022500"/>
    </source>
</evidence>
<keyword evidence="8" id="KW-0812">Transmembrane</keyword>
<feature type="region of interest" description="Disordered" evidence="7">
    <location>
        <begin position="861"/>
        <end position="908"/>
    </location>
</feature>
<evidence type="ECO:0000259" key="9">
    <source>
        <dbReference type="PROSITE" id="PS50111"/>
    </source>
</evidence>
<protein>
    <submittedName>
        <fullName evidence="11">Methyl-accepting chemotaxis protein I (Serine chemoreceptor protein)</fullName>
    </submittedName>
</protein>
<evidence type="ECO:0000256" key="1">
    <source>
        <dbReference type="ARBA" id="ARBA00004370"/>
    </source>
</evidence>
<feature type="compositionally biased region" description="Low complexity" evidence="7">
    <location>
        <begin position="862"/>
        <end position="878"/>
    </location>
</feature>
<sequence>MKFTVAKKMTLLVGAALLGIGLLTFLNDRQMVKVYEAANYSTLNSVPSLVALDDLRGRFARLRVSVYRHILSTDSARMAAVEKEIAEGRAGFEQAEQAYLSLVSDETDKGFLEREMALYQQYVVGLDPLLMRSRTNDLEAAHEQASAIASIARQLDTVLDEHFAYNVGLANRAADLAETTRDSAFGTTLILVALTLFVVGLLGITITRGLLKQLGGEPDFAAAVANRIAVGDLGSEIVLKKGDDSSLMAAMNKMSDAIQRFIAEMSRMADEHDAGDIDVRMDEARFQGDFQVMAKGVNDMVAGHIAVKKKAMACVKAFGEGDMDAELELFPGKKRFINDTIEQVRGNIRGFIAEMSRMADEHDAGDIDVRMDEARFKGDFRTMAKGVNDMVAGHIAVKKKTMACVKAFGEGDMDAELELFPGKKRFINDTIEQVRGNIRGFIDEMSRMADEHDAGDIDVRMDEERFKGDFRTMAKGVNDMVAGHIAVKKKAMACVKAFGEGDMDAELELFPGKKRFINETVEQVRGNIKALIEDADRLAEAAVAGRLEVRADAAHHRGDFRRIVEGINATLDAVIGPVNEVMRILSLMEEGDLSETIETRYQGRLEELRTTVNNTVAKLAQTMVDVRDTADDLTSAADQVSMTSQSLSQGATEQAASVEETSASMEQMAASVAQNTENATVTDGMAAKAAKEAAEGGEAVRETVHAMKQIAQKIGIIDDIAYQTNLLALNAAIEAARAGEHGKGFAVVAAEVRKLAERSQEAAQEIGEVAGSSVELAERAGRLLDEIVPAIAKTSDLVQEIAAASSEQSTGVGQINGAMEQLNQTTQQNASASEELAATAEEMSGQAEQLQQMMSFFKTGGESARPLPAAAASASKALKAPEEASMVSKPGLKRLSASPTLDSEFVSF</sequence>
<dbReference type="SMART" id="SM00283">
    <property type="entry name" value="MA"/>
    <property type="match status" value="1"/>
</dbReference>
<keyword evidence="3 5" id="KW-0807">Transducer</keyword>
<dbReference type="OrthoDB" id="5751409at2"/>
<dbReference type="InterPro" id="IPR041395">
    <property type="entry name" value="McpB_HAMP_3rd"/>
</dbReference>
<evidence type="ECO:0000259" key="10">
    <source>
        <dbReference type="PROSITE" id="PS50885"/>
    </source>
</evidence>
<dbReference type="GO" id="GO:0004888">
    <property type="term" value="F:transmembrane signaling receptor activity"/>
    <property type="evidence" value="ECO:0007669"/>
    <property type="project" value="TreeGrafter"/>
</dbReference>
<dbReference type="GO" id="GO:0007165">
    <property type="term" value="P:signal transduction"/>
    <property type="evidence" value="ECO:0007669"/>
    <property type="project" value="UniProtKB-KW"/>
</dbReference>
<dbReference type="PATRIC" id="fig|1249627.3.peg.2321"/>
<gene>
    <name evidence="11" type="ORF">D779_2001</name>
</gene>
<evidence type="ECO:0000256" key="8">
    <source>
        <dbReference type="SAM" id="Phobius"/>
    </source>
</evidence>
<dbReference type="PROSITE" id="PS50885">
    <property type="entry name" value="HAMP"/>
    <property type="match status" value="1"/>
</dbReference>
<feature type="domain" description="HAMP" evidence="10">
    <location>
        <begin position="572"/>
        <end position="624"/>
    </location>
</feature>
<keyword evidence="6" id="KW-0175">Coiled coil</keyword>
<feature type="transmembrane region" description="Helical" evidence="8">
    <location>
        <begin position="184"/>
        <end position="204"/>
    </location>
</feature>
<comment type="caution">
    <text evidence="11">The sequence shown here is derived from an EMBL/GenBank/DDBJ whole genome shotgun (WGS) entry which is preliminary data.</text>
</comment>
<keyword evidence="8" id="KW-1133">Transmembrane helix</keyword>
<dbReference type="Pfam" id="PF00015">
    <property type="entry name" value="MCPsignal"/>
    <property type="match status" value="1"/>
</dbReference>
<feature type="region of interest" description="Disordered" evidence="7">
    <location>
        <begin position="641"/>
        <end position="662"/>
    </location>
</feature>
<dbReference type="PANTHER" id="PTHR43531:SF11">
    <property type="entry name" value="METHYL-ACCEPTING CHEMOTAXIS PROTEIN 3"/>
    <property type="match status" value="1"/>
</dbReference>
<dbReference type="InterPro" id="IPR051310">
    <property type="entry name" value="MCP_chemotaxis"/>
</dbReference>
<keyword evidence="11" id="KW-0675">Receptor</keyword>
<evidence type="ECO:0000256" key="4">
    <source>
        <dbReference type="ARBA" id="ARBA00029447"/>
    </source>
</evidence>
<dbReference type="InterPro" id="IPR003660">
    <property type="entry name" value="HAMP_dom"/>
</dbReference>
<dbReference type="CDD" id="cd17527">
    <property type="entry name" value="HAMP_II"/>
    <property type="match status" value="3"/>
</dbReference>
<name>W9VD89_9GAMM</name>
<reference evidence="11 12" key="1">
    <citation type="submission" date="2012-11" db="EMBL/GenBank/DDBJ databases">
        <title>Genome assembly of Thiorhodococcus sp. AK35.</title>
        <authorList>
            <person name="Nupur N."/>
            <person name="Khatri I."/>
            <person name="Subramanian S."/>
            <person name="Pinnaka A."/>
        </authorList>
    </citation>
    <scope>NUCLEOTIDE SEQUENCE [LARGE SCALE GENOMIC DNA]</scope>
    <source>
        <strain evidence="11 12">AK35</strain>
    </source>
</reference>
<dbReference type="PROSITE" id="PS50111">
    <property type="entry name" value="CHEMOTAXIS_TRANSDUC_2"/>
    <property type="match status" value="1"/>
</dbReference>
<dbReference type="CDD" id="cd17528">
    <property type="entry name" value="HAMP_III"/>
    <property type="match status" value="3"/>
</dbReference>